<evidence type="ECO:0000256" key="2">
    <source>
        <dbReference type="ARBA" id="ARBA00022692"/>
    </source>
</evidence>
<evidence type="ECO:0000256" key="3">
    <source>
        <dbReference type="ARBA" id="ARBA00022989"/>
    </source>
</evidence>
<dbReference type="InterPro" id="IPR035906">
    <property type="entry name" value="MetI-like_sf"/>
</dbReference>
<dbReference type="GO" id="GO:0005886">
    <property type="term" value="C:plasma membrane"/>
    <property type="evidence" value="ECO:0007669"/>
    <property type="project" value="UniProtKB-SubCell"/>
</dbReference>
<feature type="transmembrane region" description="Helical" evidence="5">
    <location>
        <begin position="65"/>
        <end position="85"/>
    </location>
</feature>
<gene>
    <name evidence="7" type="ORF">FTV88_2546</name>
</gene>
<dbReference type="Pfam" id="PF00528">
    <property type="entry name" value="BPD_transp_1"/>
    <property type="match status" value="1"/>
</dbReference>
<keyword evidence="8" id="KW-1185">Reference proteome</keyword>
<organism evidence="7 8">
    <name type="scientific">Heliorestis convoluta</name>
    <dbReference type="NCBI Taxonomy" id="356322"/>
    <lineage>
        <taxon>Bacteria</taxon>
        <taxon>Bacillati</taxon>
        <taxon>Bacillota</taxon>
        <taxon>Clostridia</taxon>
        <taxon>Eubacteriales</taxon>
        <taxon>Heliobacteriaceae</taxon>
        <taxon>Heliorestis</taxon>
    </lineage>
</organism>
<dbReference type="Gene3D" id="1.10.3720.10">
    <property type="entry name" value="MetI-like"/>
    <property type="match status" value="1"/>
</dbReference>
<proteinExistence type="inferred from homology"/>
<dbReference type="GO" id="GO:0055085">
    <property type="term" value="P:transmembrane transport"/>
    <property type="evidence" value="ECO:0007669"/>
    <property type="project" value="InterPro"/>
</dbReference>
<evidence type="ECO:0000256" key="4">
    <source>
        <dbReference type="ARBA" id="ARBA00023136"/>
    </source>
</evidence>
<dbReference type="Proteomes" id="UP000366051">
    <property type="component" value="Chromosome"/>
</dbReference>
<evidence type="ECO:0000313" key="7">
    <source>
        <dbReference type="EMBL" id="QGG48639.1"/>
    </source>
</evidence>
<feature type="transmembrane region" description="Helical" evidence="5">
    <location>
        <begin position="201"/>
        <end position="225"/>
    </location>
</feature>
<dbReference type="NCBIfam" id="NF038017">
    <property type="entry name" value="ABC_perm1"/>
    <property type="match status" value="1"/>
</dbReference>
<reference evidence="8" key="1">
    <citation type="submission" date="2019-11" db="EMBL/GenBank/DDBJ databases">
        <title>Genome sequence of Heliorestis convoluta strain HH, an alkaliphilic and minimalistic phototrophic bacterium from a soda lake in Egypt.</title>
        <authorList>
            <person name="Dewey E.D."/>
            <person name="Stokes L.M."/>
            <person name="Burchell B.M."/>
            <person name="Shaffer K.N."/>
            <person name="Huntington A.M."/>
            <person name="Baker J.M."/>
            <person name="Nadendla S."/>
            <person name="Giglio M.G."/>
            <person name="Touchman J.W."/>
            <person name="Blankenship R.E."/>
            <person name="Madigan M.T."/>
            <person name="Sattley W.M."/>
        </authorList>
    </citation>
    <scope>NUCLEOTIDE SEQUENCE [LARGE SCALE GENOMIC DNA]</scope>
    <source>
        <strain evidence="8">HH</strain>
    </source>
</reference>
<sequence>MELIWQGIVEAFWIFVTFDTEVFGITLRSLQISTIATLLALLTGVPLGLYLALRKFPGRKILISLVNTGMAFPPVAIGLWVSIFLWRSGPLGHLELIYTPTALIIGQFVIAFPMVTGFTIAGIQQLNPKLHLQIWSLGASRWQYLWAIIRETKLPLIAAIIAGFGAVISEVGASMMVGGNIKDSTRVLTTATVLEVARGNFGRAMALTIILMTIAYIVTLLLTLLQQRERRS</sequence>
<dbReference type="AlphaFoldDB" id="A0A5Q2N426"/>
<dbReference type="InterPro" id="IPR049783">
    <property type="entry name" value="ABC_perm_TupB-like"/>
</dbReference>
<comment type="subcellular location">
    <subcellularLocation>
        <location evidence="5">Cell membrane</location>
        <topology evidence="5">Multi-pass membrane protein</topology>
    </subcellularLocation>
    <subcellularLocation>
        <location evidence="1">Membrane</location>
        <topology evidence="1">Multi-pass membrane protein</topology>
    </subcellularLocation>
</comment>
<name>A0A5Q2N426_9FIRM</name>
<dbReference type="KEGG" id="hcv:FTV88_2546"/>
<evidence type="ECO:0000313" key="8">
    <source>
        <dbReference type="Proteomes" id="UP000366051"/>
    </source>
</evidence>
<comment type="similarity">
    <text evidence="5">Belongs to the binding-protein-dependent transport system permease family.</text>
</comment>
<dbReference type="OrthoDB" id="9781724at2"/>
<keyword evidence="2 5" id="KW-0812">Transmembrane</keyword>
<keyword evidence="3 5" id="KW-1133">Transmembrane helix</keyword>
<dbReference type="RefSeq" id="WP_153725772.1">
    <property type="nucleotide sequence ID" value="NZ_CP045875.1"/>
</dbReference>
<keyword evidence="5" id="KW-0813">Transport</keyword>
<feature type="transmembrane region" description="Helical" evidence="5">
    <location>
        <begin position="97"/>
        <end position="123"/>
    </location>
</feature>
<dbReference type="InterPro" id="IPR000515">
    <property type="entry name" value="MetI-like"/>
</dbReference>
<keyword evidence="4 5" id="KW-0472">Membrane</keyword>
<feature type="transmembrane region" description="Helical" evidence="5">
    <location>
        <begin position="32"/>
        <end position="53"/>
    </location>
</feature>
<dbReference type="SUPFAM" id="SSF161098">
    <property type="entry name" value="MetI-like"/>
    <property type="match status" value="1"/>
</dbReference>
<dbReference type="PROSITE" id="PS50928">
    <property type="entry name" value="ABC_TM1"/>
    <property type="match status" value="1"/>
</dbReference>
<feature type="transmembrane region" description="Helical" evidence="5">
    <location>
        <begin position="156"/>
        <end position="181"/>
    </location>
</feature>
<dbReference type="PANTHER" id="PTHR43632">
    <property type="entry name" value="PERMEASE COMPONENT OF TUNGSTATE ABC TRANSPORTER"/>
    <property type="match status" value="1"/>
</dbReference>
<evidence type="ECO:0000256" key="1">
    <source>
        <dbReference type="ARBA" id="ARBA00004141"/>
    </source>
</evidence>
<evidence type="ECO:0000259" key="6">
    <source>
        <dbReference type="PROSITE" id="PS50928"/>
    </source>
</evidence>
<dbReference type="PANTHER" id="PTHR43632:SF1">
    <property type="entry name" value="PERMEASE COMPONENT OF TUNGSTATE ABC TRANSPORTER"/>
    <property type="match status" value="1"/>
</dbReference>
<protein>
    <submittedName>
        <fullName evidence="7">ABC-type tungstate transport permease protein</fullName>
    </submittedName>
</protein>
<dbReference type="EMBL" id="CP045875">
    <property type="protein sequence ID" value="QGG48639.1"/>
    <property type="molecule type" value="Genomic_DNA"/>
</dbReference>
<dbReference type="CDD" id="cd06261">
    <property type="entry name" value="TM_PBP2"/>
    <property type="match status" value="1"/>
</dbReference>
<feature type="domain" description="ABC transmembrane type-1" evidence="6">
    <location>
        <begin position="26"/>
        <end position="222"/>
    </location>
</feature>
<accession>A0A5Q2N426</accession>
<evidence type="ECO:0000256" key="5">
    <source>
        <dbReference type="RuleBase" id="RU363032"/>
    </source>
</evidence>